<proteinExistence type="predicted"/>
<feature type="compositionally biased region" description="Basic and acidic residues" evidence="1">
    <location>
        <begin position="1038"/>
        <end position="1054"/>
    </location>
</feature>
<dbReference type="GO" id="GO:0016301">
    <property type="term" value="F:kinase activity"/>
    <property type="evidence" value="ECO:0007669"/>
    <property type="project" value="UniProtKB-KW"/>
</dbReference>
<evidence type="ECO:0000313" key="2">
    <source>
        <dbReference type="EMBL" id="AKV66014.1"/>
    </source>
</evidence>
<reference evidence="2 3" key="1">
    <citation type="journal article" date="2016" name="Stand. Genomic Sci.">
        <title>Complete genome sequence and genomic characterization of Microcystis panniformis FACHB 1757 by third-generation sequencing.</title>
        <authorList>
            <person name="Zhang J.Y."/>
            <person name="Guan R."/>
            <person name="Zhang H.J."/>
            <person name="Li H."/>
            <person name="Xiao P."/>
            <person name="Yu G.L."/>
            <person name="Du L."/>
            <person name="Cao D.M."/>
            <person name="Zhu B.C."/>
            <person name="Li R.H."/>
            <person name="Lu Z.H."/>
        </authorList>
    </citation>
    <scope>NUCLEOTIDE SEQUENCE [LARGE SCALE GENOMIC DNA]</scope>
    <source>
        <strain evidence="2 3">FACHB-1757</strain>
    </source>
</reference>
<gene>
    <name evidence="2" type="ORF">VL20_807</name>
</gene>
<dbReference type="RefSeq" id="WP_052275614.1">
    <property type="nucleotide sequence ID" value="NZ_CP011339.1"/>
</dbReference>
<feature type="compositionally biased region" description="Polar residues" evidence="1">
    <location>
        <begin position="1059"/>
        <end position="1069"/>
    </location>
</feature>
<accession>A0A0K1RVU2</accession>
<keyword evidence="2" id="KW-0808">Transferase</keyword>
<dbReference type="AlphaFoldDB" id="A0A0K1RVU2"/>
<keyword evidence="3" id="KW-1185">Reference proteome</keyword>
<name>A0A0K1RVU2_9CHRO</name>
<sequence length="1069" mass="122939">MGNFQAIKTETDDRVEFKDNVINVIAIPPTQPLTITDYYQSILKAALTTFKLKTDFKLKNEPEPTRNEKISSDFETSMKEFWGKECNFNDCLIGYILQDTHLSKDVDTLLARIADEENKYYWKWLDGNNEVKDTAGNQIILNRLRIVNANLLNKIFVRFDNSTGNKIGGKHWITNEKPLQDQTLIVPAIAISPEGSYTNGTDLYYGVYVNPNARLLFLDNSEDTQRYKYGKKDGSNDYEIKRTYKYDEKIKNKDEERDNEDAEYFLEKGNEQYRYLWELRGQINKLGDKEKGKNTVTKTRQNVFTLPKKEDDAENKLLRDRIHFKKDDGKDDTERNDKETEKAKALAHQAACELPKGNYHCFYHDNGGTLMGHISAVNIGEGGRGSSGYPMRADRVNEVNYKWLIDLLDGDANFPLAKLWSYLFELNPEFLVTSANRPKIQQNRTTNTSDAFYPTNWPYDKVKKDGFKNPVIGSINSLIQYYKTFNPSEPKRNKPLKDPFPPRVTNPSIPGYDYKFDIKKIEISVKLDNTGYRVWKKFNAVGEDLTLGFNEKERVDAGKTMAEALSDFHVYPGMKASNITPKITDSKLSATSFAKYVLGQLNDNAVKEQWRVDNKLDVNATVDASSLKTDQEWCHLFGHGDGGPEELGNFVSGSKHCNTEQLAIETGQRRVSQNKTDFKEVERSKLKARITAYLIPNAGTWVTGGSYTQDKLNETLLDGVTDHTVKNQQSEFFEKVPNVSPDEYRLKFKINASGNIDDQALRTAFKKLSDAISDSATNLDKKKQLFKFQYNLERHFFMYLPIARWMRYKLYYDGKKVFDHIYDAQSESINLHECQILDYMVERALYIAMGKESEYKQKIKSRVEKLLPSEEEAGIIGRVLDLDQELRKIFNNLKQINGFAVQIVTETSEIKKILQNSTPDFTTINLEQLEENCNMLQELLKNANTDIQSQITIDHKIAEDFKNMTVEQQNQSQLKLIIKDSVLLKNINYLTETIEEISKIQKDIATKIGVMKEELKKANPKMEVDSIGEQVESLKRQIKETEEEKATLPGDEKKRLKKQQSMVSNAKKL</sequence>
<dbReference type="PATRIC" id="fig|1638788.3.peg.812"/>
<dbReference type="EMBL" id="CP011339">
    <property type="protein sequence ID" value="AKV66014.1"/>
    <property type="molecule type" value="Genomic_DNA"/>
</dbReference>
<evidence type="ECO:0000313" key="3">
    <source>
        <dbReference type="Proteomes" id="UP000068167"/>
    </source>
</evidence>
<protein>
    <submittedName>
        <fullName evidence="2">Protein kinase domain containing protein</fullName>
    </submittedName>
</protein>
<evidence type="ECO:0000256" key="1">
    <source>
        <dbReference type="SAM" id="MobiDB-lite"/>
    </source>
</evidence>
<dbReference type="Proteomes" id="UP000068167">
    <property type="component" value="Chromosome"/>
</dbReference>
<keyword evidence="2" id="KW-0418">Kinase</keyword>
<organism evidence="2 3">
    <name type="scientific">Microcystis panniformis FACHB-1757</name>
    <dbReference type="NCBI Taxonomy" id="1638788"/>
    <lineage>
        <taxon>Bacteria</taxon>
        <taxon>Bacillati</taxon>
        <taxon>Cyanobacteriota</taxon>
        <taxon>Cyanophyceae</taxon>
        <taxon>Oscillatoriophycideae</taxon>
        <taxon>Chroococcales</taxon>
        <taxon>Microcystaceae</taxon>
        <taxon>Microcystis</taxon>
    </lineage>
</organism>
<dbReference type="KEGG" id="mpk:VL20_807"/>
<feature type="region of interest" description="Disordered" evidence="1">
    <location>
        <begin position="1038"/>
        <end position="1069"/>
    </location>
</feature>